<organism evidence="3 4">
    <name type="scientific">Sunxiuqinia elliptica</name>
    <dbReference type="NCBI Taxonomy" id="655355"/>
    <lineage>
        <taxon>Bacteria</taxon>
        <taxon>Pseudomonadati</taxon>
        <taxon>Bacteroidota</taxon>
        <taxon>Bacteroidia</taxon>
        <taxon>Marinilabiliales</taxon>
        <taxon>Prolixibacteraceae</taxon>
        <taxon>Sunxiuqinia</taxon>
    </lineage>
</organism>
<proteinExistence type="predicted"/>
<gene>
    <name evidence="3" type="ORF">SAMN05216283_10126</name>
</gene>
<protein>
    <submittedName>
        <fullName evidence="3">Outer membrane protein beta-barrel domain-containing protein</fullName>
    </submittedName>
</protein>
<reference evidence="3 4" key="1">
    <citation type="submission" date="2016-10" db="EMBL/GenBank/DDBJ databases">
        <authorList>
            <person name="de Groot N.N."/>
        </authorList>
    </citation>
    <scope>NUCLEOTIDE SEQUENCE [LARGE SCALE GENOMIC DNA]</scope>
    <source>
        <strain evidence="3 4">CGMCC 1.9156</strain>
    </source>
</reference>
<dbReference type="STRING" id="655355.SAMN05216283_10126"/>
<dbReference type="AlphaFoldDB" id="A0A1I2A5L5"/>
<dbReference type="RefSeq" id="WP_093917792.1">
    <property type="nucleotide sequence ID" value="NZ_FONW01000001.1"/>
</dbReference>
<dbReference type="EMBL" id="FONW01000001">
    <property type="protein sequence ID" value="SFE39106.1"/>
    <property type="molecule type" value="Genomic_DNA"/>
</dbReference>
<evidence type="ECO:0000313" key="3">
    <source>
        <dbReference type="EMBL" id="SFE39106.1"/>
    </source>
</evidence>
<dbReference type="Proteomes" id="UP000198964">
    <property type="component" value="Unassembled WGS sequence"/>
</dbReference>
<feature type="domain" description="Outer membrane protein beta-barrel" evidence="2">
    <location>
        <begin position="22"/>
        <end position="203"/>
    </location>
</feature>
<accession>A0A1I2A5L5</accession>
<keyword evidence="4" id="KW-1185">Reference proteome</keyword>
<dbReference type="Pfam" id="PF13568">
    <property type="entry name" value="OMP_b-brl_2"/>
    <property type="match status" value="1"/>
</dbReference>
<name>A0A1I2A5L5_9BACT</name>
<dbReference type="InterPro" id="IPR025665">
    <property type="entry name" value="Beta-barrel_OMP_2"/>
</dbReference>
<keyword evidence="1" id="KW-0732">Signal</keyword>
<evidence type="ECO:0000256" key="1">
    <source>
        <dbReference type="SAM" id="SignalP"/>
    </source>
</evidence>
<feature type="chain" id="PRO_5011635373" evidence="1">
    <location>
        <begin position="24"/>
        <end position="225"/>
    </location>
</feature>
<sequence>MKQKYQKLWIIILLIFAGQASWAQGKTELSFTASPTINWLSSDQKGVESGKVTLGFNYGVNADFYFDEGNRYALATGLLINSTGGNLRYYDNSDDIQFSRHTFDSGTTFRYRLKYIEVPLALKLKTSQFRRWSYWGQFGFSGMINIQSKGDSSNDLLDKSNINDEVKLFNLALNIGVGSHFDLGGNNAIDVGIVYKNGFMDVTSNNQFKDKTDLNSLMLKLGLVF</sequence>
<evidence type="ECO:0000313" key="4">
    <source>
        <dbReference type="Proteomes" id="UP000198964"/>
    </source>
</evidence>
<feature type="signal peptide" evidence="1">
    <location>
        <begin position="1"/>
        <end position="23"/>
    </location>
</feature>
<evidence type="ECO:0000259" key="2">
    <source>
        <dbReference type="Pfam" id="PF13568"/>
    </source>
</evidence>